<proteinExistence type="predicted"/>
<reference evidence="2" key="2">
    <citation type="journal article" date="2021" name="PeerJ">
        <title>Extensive microbial diversity within the chicken gut microbiome revealed by metagenomics and culture.</title>
        <authorList>
            <person name="Gilroy R."/>
            <person name="Ravi A."/>
            <person name="Getino M."/>
            <person name="Pursley I."/>
            <person name="Horton D.L."/>
            <person name="Alikhan N.F."/>
            <person name="Baker D."/>
            <person name="Gharbi K."/>
            <person name="Hall N."/>
            <person name="Watson M."/>
            <person name="Adriaenssens E.M."/>
            <person name="Foster-Nyarko E."/>
            <person name="Jarju S."/>
            <person name="Secka A."/>
            <person name="Antonio M."/>
            <person name="Oren A."/>
            <person name="Chaudhuri R.R."/>
            <person name="La Ragione R."/>
            <person name="Hildebrand F."/>
            <person name="Pallen M.J."/>
        </authorList>
    </citation>
    <scope>NUCLEOTIDE SEQUENCE</scope>
    <source>
        <strain evidence="2">ChiSxjej1B13-7041</strain>
    </source>
</reference>
<gene>
    <name evidence="2" type="ORF">IAB98_11870</name>
</gene>
<evidence type="ECO:0000313" key="2">
    <source>
        <dbReference type="EMBL" id="HIR94105.1"/>
    </source>
</evidence>
<dbReference type="AlphaFoldDB" id="A0A9D1JGR1"/>
<evidence type="ECO:0000256" key="1">
    <source>
        <dbReference type="SAM" id="Phobius"/>
    </source>
</evidence>
<keyword evidence="1" id="KW-0812">Transmembrane</keyword>
<comment type="caution">
    <text evidence="2">The sequence shown here is derived from an EMBL/GenBank/DDBJ whole genome shotgun (WGS) entry which is preliminary data.</text>
</comment>
<feature type="transmembrane region" description="Helical" evidence="1">
    <location>
        <begin position="6"/>
        <end position="24"/>
    </location>
</feature>
<keyword evidence="1" id="KW-1133">Transmembrane helix</keyword>
<protein>
    <recommendedName>
        <fullName evidence="4">Bypass of forespore C C-terminal domain-containing protein</fullName>
    </recommendedName>
</protein>
<name>A0A9D1JGR1_9FIRM</name>
<evidence type="ECO:0000313" key="3">
    <source>
        <dbReference type="Proteomes" id="UP000886841"/>
    </source>
</evidence>
<dbReference type="Proteomes" id="UP000886841">
    <property type="component" value="Unassembled WGS sequence"/>
</dbReference>
<sequence length="117" mass="13286">MKKARYSIGLMLVCAALVWGYYGSYRLLENRHQRELLEQQLGMPGEEILSADSAIQVVYVLRDQGGYVNVYLEDGTLYEVTGIRTAELPQKLQQEIGEGKVIEGSRNLYSFLENYSS</sequence>
<keyword evidence="1" id="KW-0472">Membrane</keyword>
<dbReference type="EMBL" id="DVHU01000106">
    <property type="protein sequence ID" value="HIR94105.1"/>
    <property type="molecule type" value="Genomic_DNA"/>
</dbReference>
<organism evidence="2 3">
    <name type="scientific">Candidatus Egerieimonas intestinavium</name>
    <dbReference type="NCBI Taxonomy" id="2840777"/>
    <lineage>
        <taxon>Bacteria</taxon>
        <taxon>Bacillati</taxon>
        <taxon>Bacillota</taxon>
        <taxon>Clostridia</taxon>
        <taxon>Lachnospirales</taxon>
        <taxon>Lachnospiraceae</taxon>
        <taxon>Lachnospiraceae incertae sedis</taxon>
        <taxon>Candidatus Egerieimonas</taxon>
    </lineage>
</organism>
<evidence type="ECO:0008006" key="4">
    <source>
        <dbReference type="Google" id="ProtNLM"/>
    </source>
</evidence>
<accession>A0A9D1JGR1</accession>
<reference evidence="2" key="1">
    <citation type="submission" date="2020-10" db="EMBL/GenBank/DDBJ databases">
        <authorList>
            <person name="Gilroy R."/>
        </authorList>
    </citation>
    <scope>NUCLEOTIDE SEQUENCE</scope>
    <source>
        <strain evidence="2">ChiSxjej1B13-7041</strain>
    </source>
</reference>